<sequence length="200" mass="23548">MRKVGIMGGTFNPIHFVHLLLAEAAYEQYHLDEIVFLPSKRPAYKPLSELVEEEHRFHMIELAISDNSHFSVSDMEFHREGNTYTADTLLELSKKFPDTEFYFIIGGDSLFGLEKWSRPEIVMEKAHIVAAQRDDKDNERLVKKMMELNEKYKAKIDLLRVPMMEVSSRMLRERVKEGQSIRYFLPETVRSYIIQHGFYL</sequence>
<dbReference type="NCBIfam" id="TIGR00482">
    <property type="entry name" value="nicotinate (nicotinamide) nucleotide adenylyltransferase"/>
    <property type="match status" value="1"/>
</dbReference>
<protein>
    <recommendedName>
        <fullName evidence="10">Probable nicotinate-nucleotide adenylyltransferase</fullName>
        <ecNumber evidence="10">2.7.7.18</ecNumber>
    </recommendedName>
    <alternativeName>
        <fullName evidence="10">Deamido-NAD(+) diphosphorylase</fullName>
    </alternativeName>
    <alternativeName>
        <fullName evidence="10">Deamido-NAD(+) pyrophosphorylase</fullName>
    </alternativeName>
    <alternativeName>
        <fullName evidence="10">Nicotinate mononucleotide adenylyltransferase</fullName>
        <shortName evidence="10">NaMN adenylyltransferase</shortName>
    </alternativeName>
</protein>
<evidence type="ECO:0000256" key="2">
    <source>
        <dbReference type="ARBA" id="ARBA00005019"/>
    </source>
</evidence>
<dbReference type="Proteomes" id="UP000262969">
    <property type="component" value="Unassembled WGS sequence"/>
</dbReference>
<dbReference type="GO" id="GO:0009435">
    <property type="term" value="P:NAD+ biosynthetic process"/>
    <property type="evidence" value="ECO:0007669"/>
    <property type="project" value="UniProtKB-UniRule"/>
</dbReference>
<dbReference type="AlphaFoldDB" id="A0A3D2XB43"/>
<organism evidence="12 13">
    <name type="scientific">Lachnoclostridium phytofermentans</name>
    <dbReference type="NCBI Taxonomy" id="66219"/>
    <lineage>
        <taxon>Bacteria</taxon>
        <taxon>Bacillati</taxon>
        <taxon>Bacillota</taxon>
        <taxon>Clostridia</taxon>
        <taxon>Lachnospirales</taxon>
        <taxon>Lachnospiraceae</taxon>
    </lineage>
</organism>
<evidence type="ECO:0000256" key="4">
    <source>
        <dbReference type="ARBA" id="ARBA00022679"/>
    </source>
</evidence>
<dbReference type="Gene3D" id="3.40.50.620">
    <property type="entry name" value="HUPs"/>
    <property type="match status" value="1"/>
</dbReference>
<comment type="function">
    <text evidence="1 10">Catalyzes the reversible adenylation of nicotinate mononucleotide (NaMN) to nicotinic acid adenine dinucleotide (NaAD).</text>
</comment>
<comment type="pathway">
    <text evidence="2 10">Cofactor biosynthesis; NAD(+) biosynthesis; deamido-NAD(+) from nicotinate D-ribonucleotide: step 1/1.</text>
</comment>
<evidence type="ECO:0000256" key="7">
    <source>
        <dbReference type="ARBA" id="ARBA00022840"/>
    </source>
</evidence>
<dbReference type="NCBIfam" id="TIGR00125">
    <property type="entry name" value="cyt_tran_rel"/>
    <property type="match status" value="1"/>
</dbReference>
<evidence type="ECO:0000256" key="8">
    <source>
        <dbReference type="ARBA" id="ARBA00023027"/>
    </source>
</evidence>
<dbReference type="Pfam" id="PF01467">
    <property type="entry name" value="CTP_transf_like"/>
    <property type="match status" value="1"/>
</dbReference>
<comment type="catalytic activity">
    <reaction evidence="9 10">
        <text>nicotinate beta-D-ribonucleotide + ATP + H(+) = deamido-NAD(+) + diphosphate</text>
        <dbReference type="Rhea" id="RHEA:22860"/>
        <dbReference type="ChEBI" id="CHEBI:15378"/>
        <dbReference type="ChEBI" id="CHEBI:30616"/>
        <dbReference type="ChEBI" id="CHEBI:33019"/>
        <dbReference type="ChEBI" id="CHEBI:57502"/>
        <dbReference type="ChEBI" id="CHEBI:58437"/>
        <dbReference type="EC" id="2.7.7.18"/>
    </reaction>
</comment>
<dbReference type="EC" id="2.7.7.18" evidence="10"/>
<keyword evidence="3 10" id="KW-0662">Pyridine nucleotide biosynthesis</keyword>
<evidence type="ECO:0000256" key="1">
    <source>
        <dbReference type="ARBA" id="ARBA00002324"/>
    </source>
</evidence>
<evidence type="ECO:0000259" key="11">
    <source>
        <dbReference type="Pfam" id="PF01467"/>
    </source>
</evidence>
<evidence type="ECO:0000256" key="5">
    <source>
        <dbReference type="ARBA" id="ARBA00022695"/>
    </source>
</evidence>
<dbReference type="HAMAP" id="MF_00244">
    <property type="entry name" value="NaMN_adenylyltr"/>
    <property type="match status" value="1"/>
</dbReference>
<dbReference type="NCBIfam" id="NF000840">
    <property type="entry name" value="PRK00071.1-3"/>
    <property type="match status" value="1"/>
</dbReference>
<dbReference type="CDD" id="cd02165">
    <property type="entry name" value="NMNAT"/>
    <property type="match status" value="1"/>
</dbReference>
<feature type="domain" description="Cytidyltransferase-like" evidence="11">
    <location>
        <begin position="6"/>
        <end position="174"/>
    </location>
</feature>
<keyword evidence="8 10" id="KW-0520">NAD</keyword>
<keyword evidence="7 10" id="KW-0067">ATP-binding</keyword>
<dbReference type="GO" id="GO:0005524">
    <property type="term" value="F:ATP binding"/>
    <property type="evidence" value="ECO:0007669"/>
    <property type="project" value="UniProtKB-KW"/>
</dbReference>
<evidence type="ECO:0000313" key="13">
    <source>
        <dbReference type="Proteomes" id="UP000262969"/>
    </source>
</evidence>
<dbReference type="InterPro" id="IPR004821">
    <property type="entry name" value="Cyt_trans-like"/>
</dbReference>
<dbReference type="SUPFAM" id="SSF52374">
    <property type="entry name" value="Nucleotidylyl transferase"/>
    <property type="match status" value="1"/>
</dbReference>
<keyword evidence="6 10" id="KW-0547">Nucleotide-binding</keyword>
<evidence type="ECO:0000256" key="6">
    <source>
        <dbReference type="ARBA" id="ARBA00022741"/>
    </source>
</evidence>
<dbReference type="InterPro" id="IPR014729">
    <property type="entry name" value="Rossmann-like_a/b/a_fold"/>
</dbReference>
<evidence type="ECO:0000256" key="9">
    <source>
        <dbReference type="ARBA" id="ARBA00048721"/>
    </source>
</evidence>
<comment type="caution">
    <text evidence="12">The sequence shown here is derived from an EMBL/GenBank/DDBJ whole genome shotgun (WGS) entry which is preliminary data.</text>
</comment>
<name>A0A3D2XB43_9FIRM</name>
<reference evidence="12 13" key="1">
    <citation type="journal article" date="2018" name="Nat. Biotechnol.">
        <title>A standardized bacterial taxonomy based on genome phylogeny substantially revises the tree of life.</title>
        <authorList>
            <person name="Parks D.H."/>
            <person name="Chuvochina M."/>
            <person name="Waite D.W."/>
            <person name="Rinke C."/>
            <person name="Skarshewski A."/>
            <person name="Chaumeil P.A."/>
            <person name="Hugenholtz P."/>
        </authorList>
    </citation>
    <scope>NUCLEOTIDE SEQUENCE [LARGE SCALE GENOMIC DNA]</scope>
    <source>
        <strain evidence="12">UBA11728</strain>
    </source>
</reference>
<proteinExistence type="inferred from homology"/>
<evidence type="ECO:0000313" key="12">
    <source>
        <dbReference type="EMBL" id="HCL04164.1"/>
    </source>
</evidence>
<accession>A0A3D2XB43</accession>
<dbReference type="InterPro" id="IPR005248">
    <property type="entry name" value="NadD/NMNAT"/>
</dbReference>
<dbReference type="PANTHER" id="PTHR39321:SF3">
    <property type="entry name" value="PHOSPHOPANTETHEINE ADENYLYLTRANSFERASE"/>
    <property type="match status" value="1"/>
</dbReference>
<dbReference type="EMBL" id="DPVV01000569">
    <property type="protein sequence ID" value="HCL04164.1"/>
    <property type="molecule type" value="Genomic_DNA"/>
</dbReference>
<dbReference type="PANTHER" id="PTHR39321">
    <property type="entry name" value="NICOTINATE-NUCLEOTIDE ADENYLYLTRANSFERASE-RELATED"/>
    <property type="match status" value="1"/>
</dbReference>
<keyword evidence="4 10" id="KW-0808">Transferase</keyword>
<dbReference type="GO" id="GO:0004515">
    <property type="term" value="F:nicotinate-nucleotide adenylyltransferase activity"/>
    <property type="evidence" value="ECO:0007669"/>
    <property type="project" value="UniProtKB-UniRule"/>
</dbReference>
<gene>
    <name evidence="10" type="primary">nadD</name>
    <name evidence="12" type="ORF">DHW61_17440</name>
</gene>
<evidence type="ECO:0000256" key="10">
    <source>
        <dbReference type="HAMAP-Rule" id="MF_00244"/>
    </source>
</evidence>
<evidence type="ECO:0000256" key="3">
    <source>
        <dbReference type="ARBA" id="ARBA00022642"/>
    </source>
</evidence>
<keyword evidence="5 10" id="KW-0548">Nucleotidyltransferase</keyword>
<dbReference type="UniPathway" id="UPA00253">
    <property type="reaction ID" value="UER00332"/>
</dbReference>
<comment type="similarity">
    <text evidence="10">Belongs to the NadD family.</text>
</comment>